<evidence type="ECO:0000256" key="7">
    <source>
        <dbReference type="ARBA" id="ARBA00022692"/>
    </source>
</evidence>
<evidence type="ECO:0000256" key="10">
    <source>
        <dbReference type="ARBA" id="ARBA00022989"/>
    </source>
</evidence>
<evidence type="ECO:0000256" key="4">
    <source>
        <dbReference type="ARBA" id="ARBA00022475"/>
    </source>
</evidence>
<evidence type="ECO:0000259" key="15">
    <source>
        <dbReference type="Pfam" id="PF20560"/>
    </source>
</evidence>
<keyword evidence="4" id="KW-1003">Cell membrane</keyword>
<comment type="caution">
    <text evidence="16">The sequence shown here is derived from an EMBL/GenBank/DDBJ whole genome shotgun (WGS) entry which is preliminary data.</text>
</comment>
<keyword evidence="9" id="KW-0375">Hydrogen ion transport</keyword>
<dbReference type="Pfam" id="PF01618">
    <property type="entry name" value="MotA_ExbB"/>
    <property type="match status" value="1"/>
</dbReference>
<name>A0A953M019_9BACT</name>
<evidence type="ECO:0000256" key="6">
    <source>
        <dbReference type="ARBA" id="ARBA00022519"/>
    </source>
</evidence>
<evidence type="ECO:0000256" key="13">
    <source>
        <dbReference type="SAM" id="Phobius"/>
    </source>
</evidence>
<keyword evidence="6" id="KW-0997">Cell inner membrane</keyword>
<dbReference type="InterPro" id="IPR022522">
    <property type="entry name" value="Flagellar_motor_stator_MotA"/>
</dbReference>
<sequence>MFAIIGAVIVLLSVIGGYVLHHGNLSILFQPTELLIIGGAALGSFIISSPMKVIKAVVGGVVKVLSGKAYSKGDYIEILLLMSEIFSKIRKEGLVSIEADVDNPEASKIFSKYPKFLKNHHSITLVTDTLRTVMTTSIAPHELEALLDTELEAHHEEALIPSNAISTVADGLPALGIVAAVLGVVITMGKISEPPEVLGHSIGAALVGTFLGVLLSYGFVGPVAKNLGYIANEDKEYLNVLKVALVAFVGGAAPQIAVEFGRRVIPANVKPSFVEMEEAIKQIKK</sequence>
<keyword evidence="11" id="KW-0406">Ion transport</keyword>
<keyword evidence="3" id="KW-0813">Transport</keyword>
<dbReference type="GO" id="GO:1902600">
    <property type="term" value="P:proton transmembrane transport"/>
    <property type="evidence" value="ECO:0007669"/>
    <property type="project" value="UniProtKB-KW"/>
</dbReference>
<dbReference type="NCBIfam" id="TIGR03818">
    <property type="entry name" value="MotA1"/>
    <property type="match status" value="1"/>
</dbReference>
<evidence type="ECO:0000256" key="8">
    <source>
        <dbReference type="ARBA" id="ARBA00022779"/>
    </source>
</evidence>
<dbReference type="InterPro" id="IPR046786">
    <property type="entry name" value="MotA_N"/>
</dbReference>
<keyword evidence="10 13" id="KW-1133">Transmembrane helix</keyword>
<dbReference type="EMBL" id="JAIOIV010000073">
    <property type="protein sequence ID" value="MBZ0156319.1"/>
    <property type="molecule type" value="Genomic_DNA"/>
</dbReference>
<dbReference type="GO" id="GO:0006935">
    <property type="term" value="P:chemotaxis"/>
    <property type="evidence" value="ECO:0007669"/>
    <property type="project" value="UniProtKB-KW"/>
</dbReference>
<comment type="subcellular location">
    <subcellularLocation>
        <location evidence="1">Cell inner membrane</location>
        <topology evidence="1">Multi-pass membrane protein</topology>
    </subcellularLocation>
</comment>
<feature type="transmembrane region" description="Helical" evidence="13">
    <location>
        <begin position="27"/>
        <end position="47"/>
    </location>
</feature>
<feature type="domain" description="MotA/TolQ/ExbB proton channel" evidence="14">
    <location>
        <begin position="135"/>
        <end position="223"/>
    </location>
</feature>
<proteinExistence type="inferred from homology"/>
<comment type="similarity">
    <text evidence="2">Belongs to the MotA family.</text>
</comment>
<keyword evidence="5" id="KW-0145">Chemotaxis</keyword>
<feature type="transmembrane region" description="Helical" evidence="13">
    <location>
        <begin position="197"/>
        <end position="220"/>
    </location>
</feature>
<protein>
    <submittedName>
        <fullName evidence="16">Flagellar motor stator protein MotA</fullName>
    </submittedName>
</protein>
<evidence type="ECO:0000256" key="11">
    <source>
        <dbReference type="ARBA" id="ARBA00023065"/>
    </source>
</evidence>
<accession>A0A953M019</accession>
<feature type="domain" description="Motility protein A N-terminal" evidence="15">
    <location>
        <begin position="4"/>
        <end position="93"/>
    </location>
</feature>
<keyword evidence="16" id="KW-0966">Cell projection</keyword>
<dbReference type="InterPro" id="IPR000540">
    <property type="entry name" value="Flag_MotA_CS"/>
</dbReference>
<keyword evidence="12 13" id="KW-0472">Membrane</keyword>
<dbReference type="Proteomes" id="UP000705867">
    <property type="component" value="Unassembled WGS sequence"/>
</dbReference>
<feature type="transmembrane region" description="Helical" evidence="13">
    <location>
        <begin position="172"/>
        <end position="191"/>
    </location>
</feature>
<dbReference type="PROSITE" id="PS01307">
    <property type="entry name" value="MOTA"/>
    <property type="match status" value="1"/>
</dbReference>
<reference evidence="16" key="2">
    <citation type="submission" date="2021-08" db="EMBL/GenBank/DDBJ databases">
        <authorList>
            <person name="Dalcin Martins P."/>
        </authorList>
    </citation>
    <scope>NUCLEOTIDE SEQUENCE</scope>
    <source>
        <strain evidence="16">MAG_39</strain>
    </source>
</reference>
<keyword evidence="7 13" id="KW-0812">Transmembrane</keyword>
<dbReference type="GO" id="GO:0071978">
    <property type="term" value="P:bacterial-type flagellum-dependent swarming motility"/>
    <property type="evidence" value="ECO:0007669"/>
    <property type="project" value="InterPro"/>
</dbReference>
<keyword evidence="16" id="KW-0969">Cilium</keyword>
<evidence type="ECO:0000313" key="17">
    <source>
        <dbReference type="Proteomes" id="UP000705867"/>
    </source>
</evidence>
<dbReference type="Pfam" id="PF20560">
    <property type="entry name" value="MotA_N"/>
    <property type="match status" value="1"/>
</dbReference>
<evidence type="ECO:0000256" key="5">
    <source>
        <dbReference type="ARBA" id="ARBA00022500"/>
    </source>
</evidence>
<dbReference type="PANTHER" id="PTHR30433">
    <property type="entry name" value="CHEMOTAXIS PROTEIN MOTA"/>
    <property type="match status" value="1"/>
</dbReference>
<evidence type="ECO:0000256" key="1">
    <source>
        <dbReference type="ARBA" id="ARBA00004429"/>
    </source>
</evidence>
<dbReference type="PANTHER" id="PTHR30433:SF4">
    <property type="entry name" value="MOTILITY PROTEIN A"/>
    <property type="match status" value="1"/>
</dbReference>
<gene>
    <name evidence="16" type="primary">motA</name>
    <name evidence="16" type="ORF">K8I29_08945</name>
</gene>
<organism evidence="16 17">
    <name type="scientific">Candidatus Nitrobium versatile</name>
    <dbReference type="NCBI Taxonomy" id="2884831"/>
    <lineage>
        <taxon>Bacteria</taxon>
        <taxon>Pseudomonadati</taxon>
        <taxon>Nitrospirota</taxon>
        <taxon>Nitrospiria</taxon>
        <taxon>Nitrospirales</taxon>
        <taxon>Nitrospiraceae</taxon>
        <taxon>Candidatus Nitrobium</taxon>
    </lineage>
</organism>
<dbReference type="GO" id="GO:0005886">
    <property type="term" value="C:plasma membrane"/>
    <property type="evidence" value="ECO:0007669"/>
    <property type="project" value="UniProtKB-SubCell"/>
</dbReference>
<evidence type="ECO:0000256" key="9">
    <source>
        <dbReference type="ARBA" id="ARBA00022781"/>
    </source>
</evidence>
<evidence type="ECO:0000256" key="2">
    <source>
        <dbReference type="ARBA" id="ARBA00008038"/>
    </source>
</evidence>
<evidence type="ECO:0000313" key="16">
    <source>
        <dbReference type="EMBL" id="MBZ0156319.1"/>
    </source>
</evidence>
<dbReference type="AlphaFoldDB" id="A0A953M019"/>
<dbReference type="InterPro" id="IPR047055">
    <property type="entry name" value="MotA-like"/>
</dbReference>
<dbReference type="InterPro" id="IPR002898">
    <property type="entry name" value="MotA_ExbB_proton_chnl"/>
</dbReference>
<evidence type="ECO:0000256" key="3">
    <source>
        <dbReference type="ARBA" id="ARBA00022448"/>
    </source>
</evidence>
<evidence type="ECO:0000256" key="12">
    <source>
        <dbReference type="ARBA" id="ARBA00023136"/>
    </source>
</evidence>
<reference evidence="16" key="1">
    <citation type="journal article" date="2021" name="bioRxiv">
        <title>Unraveling nitrogen, sulfur and carbon metabolic pathways and microbial community transcriptional responses to substrate deprivation and toxicity stresses in a bioreactor mimicking anoxic brackish coastal sediment conditions.</title>
        <authorList>
            <person name="Martins P.D."/>
            <person name="Echeveste M.J."/>
            <person name="Arshad A."/>
            <person name="Kurth J."/>
            <person name="Ouboter H."/>
            <person name="Jetten M.S.M."/>
            <person name="Welte C.U."/>
        </authorList>
    </citation>
    <scope>NUCLEOTIDE SEQUENCE</scope>
    <source>
        <strain evidence="16">MAG_39</strain>
    </source>
</reference>
<keyword evidence="8" id="KW-0283">Flagellar rotation</keyword>
<evidence type="ECO:0000259" key="14">
    <source>
        <dbReference type="Pfam" id="PF01618"/>
    </source>
</evidence>
<keyword evidence="16" id="KW-0282">Flagellum</keyword>